<name>A0A7R9QTT7_9ACAR</name>
<dbReference type="AlphaFoldDB" id="A0A7R9QTT7"/>
<feature type="non-terminal residue" evidence="1">
    <location>
        <position position="1"/>
    </location>
</feature>
<keyword evidence="2" id="KW-1185">Reference proteome</keyword>
<gene>
    <name evidence="1" type="ORF">ONB1V03_LOCUS13596</name>
</gene>
<dbReference type="EMBL" id="OC926920">
    <property type="protein sequence ID" value="CAD7656960.1"/>
    <property type="molecule type" value="Genomic_DNA"/>
</dbReference>
<dbReference type="EMBL" id="CAJPVJ010012095">
    <property type="protein sequence ID" value="CAG2174147.1"/>
    <property type="molecule type" value="Genomic_DNA"/>
</dbReference>
<evidence type="ECO:0000313" key="2">
    <source>
        <dbReference type="Proteomes" id="UP000728032"/>
    </source>
</evidence>
<accession>A0A7R9QTT7</accession>
<reference evidence="1" key="1">
    <citation type="submission" date="2020-11" db="EMBL/GenBank/DDBJ databases">
        <authorList>
            <person name="Tran Van P."/>
        </authorList>
    </citation>
    <scope>NUCLEOTIDE SEQUENCE</scope>
</reference>
<proteinExistence type="predicted"/>
<dbReference type="Proteomes" id="UP000728032">
    <property type="component" value="Unassembled WGS sequence"/>
</dbReference>
<organism evidence="1">
    <name type="scientific">Oppiella nova</name>
    <dbReference type="NCBI Taxonomy" id="334625"/>
    <lineage>
        <taxon>Eukaryota</taxon>
        <taxon>Metazoa</taxon>
        <taxon>Ecdysozoa</taxon>
        <taxon>Arthropoda</taxon>
        <taxon>Chelicerata</taxon>
        <taxon>Arachnida</taxon>
        <taxon>Acari</taxon>
        <taxon>Acariformes</taxon>
        <taxon>Sarcoptiformes</taxon>
        <taxon>Oribatida</taxon>
        <taxon>Brachypylina</taxon>
        <taxon>Oppioidea</taxon>
        <taxon>Oppiidae</taxon>
        <taxon>Oppiella</taxon>
    </lineage>
</organism>
<evidence type="ECO:0000313" key="1">
    <source>
        <dbReference type="EMBL" id="CAD7656960.1"/>
    </source>
</evidence>
<feature type="non-terminal residue" evidence="1">
    <location>
        <position position="302"/>
    </location>
</feature>
<protein>
    <submittedName>
        <fullName evidence="1">Uncharacterized protein</fullName>
    </submittedName>
</protein>
<sequence length="302" mass="33094">TSAVARIEYTPGVCLKRLGTGPHVHHHRGVVVQQHLIEYYIFFTTFSDTGSIVPFLRQSSSGSHTSPDMRAVSIMALALKLLSFYGSLESVRPSLLEKGFVSAHEKRFLKPIIDELLGLNHQAPIAPAQLNVDLAQLIRDDCKHPIAANYRQTMKSLNVDLKEFMIYDPQVGGHPEVKLAYTPFVTTNVTIYKHAACTGRVSGLFLNATFPIGVSCNGYHYMQTPFMYIAEINGQQQPVPLANMSLIMSMINGNIMEVTMGTIVDGVCAVNTYIPTDANACSSGTLKSLNVTQMQATITVSN</sequence>